<dbReference type="InterPro" id="IPR010428">
    <property type="entry name" value="Zincin_1"/>
</dbReference>
<dbReference type="Gene3D" id="3.30.2010.20">
    <property type="match status" value="1"/>
</dbReference>
<dbReference type="RefSeq" id="WP_227469349.1">
    <property type="nucleotide sequence ID" value="NZ_LT629792.1"/>
</dbReference>
<dbReference type="SUPFAM" id="SSF55486">
    <property type="entry name" value="Metalloproteases ('zincins'), catalytic domain"/>
    <property type="match status" value="1"/>
</dbReference>
<dbReference type="InterPro" id="IPR038555">
    <property type="entry name" value="Zincin_1_sf"/>
</dbReference>
<evidence type="ECO:0000313" key="1">
    <source>
        <dbReference type="EMBL" id="SDT89478.1"/>
    </source>
</evidence>
<keyword evidence="2" id="KW-1185">Reference proteome</keyword>
<accession>A0ABY0V684</accession>
<dbReference type="EMBL" id="LT629792">
    <property type="protein sequence ID" value="SDT89478.1"/>
    <property type="molecule type" value="Genomic_DNA"/>
</dbReference>
<organism evidence="1 2">
    <name type="scientific">Schaalia radingae</name>
    <dbReference type="NCBI Taxonomy" id="131110"/>
    <lineage>
        <taxon>Bacteria</taxon>
        <taxon>Bacillati</taxon>
        <taxon>Actinomycetota</taxon>
        <taxon>Actinomycetes</taxon>
        <taxon>Actinomycetales</taxon>
        <taxon>Actinomycetaceae</taxon>
        <taxon>Schaalia</taxon>
    </lineage>
</organism>
<protein>
    <submittedName>
        <fullName evidence="1">Predicted Zn-dependent protease, minimal metalloprotease (MMP)-like domain</fullName>
    </submittedName>
</protein>
<evidence type="ECO:0000313" key="2">
    <source>
        <dbReference type="Proteomes" id="UP000198976"/>
    </source>
</evidence>
<name>A0ABY0V684_9ACTO</name>
<sequence length="116" mass="13387">MSVDVSFDEFEQMVARAVDEIPERLWRAIDNVAFIVEDDPPEDSLHLLGLYDGVPLTERSDYAGMLPDRIFIFRRPTLAVCDTLEEVEDEVRTTVIHEVAHYFGVDDEELDQWGWG</sequence>
<dbReference type="Proteomes" id="UP000198976">
    <property type="component" value="Chromosome I"/>
</dbReference>
<gene>
    <name evidence="1" type="ORF">SAMN04489714_0650</name>
</gene>
<reference evidence="1 2" key="1">
    <citation type="submission" date="2016-10" db="EMBL/GenBank/DDBJ databases">
        <authorList>
            <person name="Varghese N."/>
            <person name="Submissions S."/>
        </authorList>
    </citation>
    <scope>NUCLEOTIDE SEQUENCE [LARGE SCALE GENOMIC DNA]</scope>
    <source>
        <strain evidence="1 2">DSM 9169</strain>
    </source>
</reference>
<dbReference type="CDD" id="cd12952">
    <property type="entry name" value="MMP_ACEL2062"/>
    <property type="match status" value="1"/>
</dbReference>
<dbReference type="Pfam" id="PF06262">
    <property type="entry name" value="Zincin_1"/>
    <property type="match status" value="1"/>
</dbReference>
<proteinExistence type="predicted"/>